<dbReference type="GO" id="GO:0051082">
    <property type="term" value="F:unfolded protein binding"/>
    <property type="evidence" value="ECO:0007669"/>
    <property type="project" value="TreeGrafter"/>
</dbReference>
<dbReference type="STRING" id="871271.ZICARI_023"/>
<organism evidence="5 6">
    <name type="scientific">Zinderia insecticola (strain CARI)</name>
    <dbReference type="NCBI Taxonomy" id="871271"/>
    <lineage>
        <taxon>Bacteria</taxon>
        <taxon>Pseudomonadati</taxon>
        <taxon>Pseudomonadota</taxon>
        <taxon>Betaproteobacteria</taxon>
        <taxon>Burkholderiales</taxon>
        <taxon>Oxalobacteraceae</taxon>
        <taxon>Candidatus Zinderia</taxon>
    </lineage>
</organism>
<comment type="function">
    <text evidence="3 4">Together with the chaperonin GroEL, plays an essential role in assisting protein folding. The GroEL-GroES system forms a nano-cage that allows encapsulation of the non-native substrate proteins and provides a physical environment optimized to promote and accelerate protein folding. GroES binds to the apical surface of the GroEL ring, thereby capping the opening of the GroEL channel.</text>
</comment>
<protein>
    <recommendedName>
        <fullName evidence="3">Co-chaperonin GroES</fullName>
    </recommendedName>
    <alternativeName>
        <fullName evidence="3">10 kDa chaperonin</fullName>
    </alternativeName>
    <alternativeName>
        <fullName evidence="3">Chaperonin-10</fullName>
        <shortName evidence="3">Cpn10</shortName>
    </alternativeName>
</protein>
<dbReference type="GO" id="GO:0005524">
    <property type="term" value="F:ATP binding"/>
    <property type="evidence" value="ECO:0007669"/>
    <property type="project" value="InterPro"/>
</dbReference>
<dbReference type="PANTHER" id="PTHR10772:SF58">
    <property type="entry name" value="CO-CHAPERONIN GROES"/>
    <property type="match status" value="1"/>
</dbReference>
<reference evidence="5 6" key="1">
    <citation type="journal article" date="2010" name="Genome Biol. Evol.">
        <title>Functional convergence in reduced genomes of bacterial symbionts spanning 200 My of evolution.</title>
        <authorList>
            <person name="McCutcheon J.P."/>
            <person name="Moran N.A."/>
        </authorList>
    </citation>
    <scope>NUCLEOTIDE SEQUENCE [LARGE SCALE GENOMIC DNA]</scope>
    <source>
        <strain evidence="5 6">CARI</strain>
    </source>
</reference>
<evidence type="ECO:0000256" key="4">
    <source>
        <dbReference type="RuleBase" id="RU000535"/>
    </source>
</evidence>
<dbReference type="GO" id="GO:0051087">
    <property type="term" value="F:protein-folding chaperone binding"/>
    <property type="evidence" value="ECO:0007669"/>
    <property type="project" value="TreeGrafter"/>
</dbReference>
<keyword evidence="2 3" id="KW-0143">Chaperone</keyword>
<dbReference type="HAMAP" id="MF_00580">
    <property type="entry name" value="CH10"/>
    <property type="match status" value="1"/>
</dbReference>
<dbReference type="CDD" id="cd00320">
    <property type="entry name" value="cpn10"/>
    <property type="match status" value="1"/>
</dbReference>
<evidence type="ECO:0000313" key="6">
    <source>
        <dbReference type="Proteomes" id="UP000001303"/>
    </source>
</evidence>
<dbReference type="AlphaFoldDB" id="E0TIM4"/>
<gene>
    <name evidence="3 5" type="primary">groS</name>
    <name evidence="3" type="synonym">groES</name>
    <name evidence="5" type="ordered locus">ZICARI_023</name>
</gene>
<proteinExistence type="inferred from homology"/>
<dbReference type="EMBL" id="CP002161">
    <property type="protein sequence ID" value="ADM89651.1"/>
    <property type="molecule type" value="Genomic_DNA"/>
</dbReference>
<comment type="subcellular location">
    <subcellularLocation>
        <location evidence="3">Cytoplasm</location>
    </subcellularLocation>
</comment>
<dbReference type="NCBIfam" id="NF001531">
    <property type="entry name" value="PRK00364.2-2"/>
    <property type="match status" value="1"/>
</dbReference>
<dbReference type="GO" id="GO:0044183">
    <property type="term" value="F:protein folding chaperone"/>
    <property type="evidence" value="ECO:0007669"/>
    <property type="project" value="InterPro"/>
</dbReference>
<dbReference type="PANTHER" id="PTHR10772">
    <property type="entry name" value="10 KDA HEAT SHOCK PROTEIN"/>
    <property type="match status" value="1"/>
</dbReference>
<comment type="similarity">
    <text evidence="1 3 4">Belongs to the GroES chaperonin family.</text>
</comment>
<evidence type="ECO:0000256" key="3">
    <source>
        <dbReference type="HAMAP-Rule" id="MF_00580"/>
    </source>
</evidence>
<evidence type="ECO:0000313" key="5">
    <source>
        <dbReference type="EMBL" id="ADM89651.1"/>
    </source>
</evidence>
<reference key="2">
    <citation type="submission" date="2010-08" db="EMBL/GenBank/DDBJ databases">
        <title>Functional convergence in reduced genomes of bacterial symbionts spanning 200 million years of evolution.</title>
        <authorList>
            <person name="McCutcheon J.P."/>
            <person name="Moran N.A."/>
        </authorList>
    </citation>
    <scope>NUCLEOTIDE SEQUENCE</scope>
    <source>
        <strain>CARI</strain>
    </source>
</reference>
<dbReference type="FunFam" id="2.30.33.40:FF:000001">
    <property type="entry name" value="10 kDa chaperonin"/>
    <property type="match status" value="1"/>
</dbReference>
<accession>E0TIM4</accession>
<dbReference type="InterPro" id="IPR037124">
    <property type="entry name" value="Chaperonin_GroES_sf"/>
</dbReference>
<dbReference type="InterPro" id="IPR018369">
    <property type="entry name" value="Chaprnonin_Cpn10_CS"/>
</dbReference>
<comment type="subunit">
    <text evidence="3">Heptamer of 7 subunits arranged in a ring. Interacts with the chaperonin GroEL.</text>
</comment>
<dbReference type="GO" id="GO:0046872">
    <property type="term" value="F:metal ion binding"/>
    <property type="evidence" value="ECO:0007669"/>
    <property type="project" value="TreeGrafter"/>
</dbReference>
<dbReference type="Gene3D" id="2.30.33.40">
    <property type="entry name" value="GroES chaperonin"/>
    <property type="match status" value="1"/>
</dbReference>
<dbReference type="InterPro" id="IPR011032">
    <property type="entry name" value="GroES-like_sf"/>
</dbReference>
<dbReference type="InterPro" id="IPR020818">
    <property type="entry name" value="Chaperonin_GroES"/>
</dbReference>
<dbReference type="HOGENOM" id="CLU_132825_1_0_4"/>
<dbReference type="PROSITE" id="PS00681">
    <property type="entry name" value="CHAPERONINS_CPN10"/>
    <property type="match status" value="1"/>
</dbReference>
<name>E0TIM4_ZINIC</name>
<dbReference type="GO" id="GO:0005737">
    <property type="term" value="C:cytoplasm"/>
    <property type="evidence" value="ECO:0007669"/>
    <property type="project" value="UniProtKB-SubCell"/>
</dbReference>
<dbReference type="Proteomes" id="UP000001303">
    <property type="component" value="Chromosome"/>
</dbReference>
<dbReference type="SMART" id="SM00883">
    <property type="entry name" value="Cpn10"/>
    <property type="match status" value="1"/>
</dbReference>
<keyword evidence="6" id="KW-1185">Reference proteome</keyword>
<dbReference type="NCBIfam" id="NF001533">
    <property type="entry name" value="PRK00364.2-4"/>
    <property type="match status" value="1"/>
</dbReference>
<keyword evidence="3" id="KW-0963">Cytoplasm</keyword>
<dbReference type="SUPFAM" id="SSF50129">
    <property type="entry name" value="GroES-like"/>
    <property type="match status" value="1"/>
</dbReference>
<sequence length="99" mass="11137">MKNFENIIPINDKIIIECINKNKKTSSGIVLPENSSNKTNKGKVIAVGNGILNKSGKLIPLTVKKNDFVLFGKYSGQKIKLNKKKYLVMREEDIYAIIK</sequence>
<dbReference type="PRINTS" id="PR00297">
    <property type="entry name" value="CHAPERONIN10"/>
</dbReference>
<dbReference type="Pfam" id="PF00166">
    <property type="entry name" value="Cpn10"/>
    <property type="match status" value="1"/>
</dbReference>
<dbReference type="KEGG" id="zin:ZICARI_023"/>
<evidence type="ECO:0000256" key="1">
    <source>
        <dbReference type="ARBA" id="ARBA00006975"/>
    </source>
</evidence>
<evidence type="ECO:0000256" key="2">
    <source>
        <dbReference type="ARBA" id="ARBA00023186"/>
    </source>
</evidence>